<reference evidence="2" key="1">
    <citation type="submission" date="2020-11" db="EMBL/GenBank/DDBJ databases">
        <authorList>
            <consortium name="DOE Joint Genome Institute"/>
            <person name="Ahrendt S."/>
            <person name="Riley R."/>
            <person name="Andreopoulos W."/>
            <person name="Labutti K."/>
            <person name="Pangilinan J."/>
            <person name="Ruiz-Duenas F.J."/>
            <person name="Barrasa J.M."/>
            <person name="Sanchez-Garcia M."/>
            <person name="Camarero S."/>
            <person name="Miyauchi S."/>
            <person name="Serrano A."/>
            <person name="Linde D."/>
            <person name="Babiker R."/>
            <person name="Drula E."/>
            <person name="Ayuso-Fernandez I."/>
            <person name="Pacheco R."/>
            <person name="Padilla G."/>
            <person name="Ferreira P."/>
            <person name="Barriuso J."/>
            <person name="Kellner H."/>
            <person name="Castanera R."/>
            <person name="Alfaro M."/>
            <person name="Ramirez L."/>
            <person name="Pisabarro A.G."/>
            <person name="Kuo A."/>
            <person name="Tritt A."/>
            <person name="Lipzen A."/>
            <person name="He G."/>
            <person name="Yan M."/>
            <person name="Ng V."/>
            <person name="Cullen D."/>
            <person name="Martin F."/>
            <person name="Rosso M.-N."/>
            <person name="Henrissat B."/>
            <person name="Hibbett D."/>
            <person name="Martinez A.T."/>
            <person name="Grigoriev I.V."/>
        </authorList>
    </citation>
    <scope>NUCLEOTIDE SEQUENCE</scope>
    <source>
        <strain evidence="2">CBS 506.95</strain>
    </source>
</reference>
<gene>
    <name evidence="2" type="ORF">CPB83DRAFT_853693</name>
</gene>
<name>A0A9P6EGR3_9AGAR</name>
<feature type="region of interest" description="Disordered" evidence="1">
    <location>
        <begin position="1"/>
        <end position="49"/>
    </location>
</feature>
<dbReference type="Proteomes" id="UP000807306">
    <property type="component" value="Unassembled WGS sequence"/>
</dbReference>
<proteinExistence type="predicted"/>
<accession>A0A9P6EGR3</accession>
<sequence length="92" mass="10045">MGSARTGAQKAHISHLAARLAAQKHRLGDEAARPTTPRSTTRKTAANEKLQNDISCLKARAVDFQGQLEAITLPSTQLEVDLIERTNRVTQL</sequence>
<feature type="non-terminal residue" evidence="2">
    <location>
        <position position="92"/>
    </location>
</feature>
<evidence type="ECO:0000313" key="3">
    <source>
        <dbReference type="Proteomes" id="UP000807306"/>
    </source>
</evidence>
<dbReference type="AlphaFoldDB" id="A0A9P6EGR3"/>
<organism evidence="2 3">
    <name type="scientific">Crepidotus variabilis</name>
    <dbReference type="NCBI Taxonomy" id="179855"/>
    <lineage>
        <taxon>Eukaryota</taxon>
        <taxon>Fungi</taxon>
        <taxon>Dikarya</taxon>
        <taxon>Basidiomycota</taxon>
        <taxon>Agaricomycotina</taxon>
        <taxon>Agaricomycetes</taxon>
        <taxon>Agaricomycetidae</taxon>
        <taxon>Agaricales</taxon>
        <taxon>Agaricineae</taxon>
        <taxon>Crepidotaceae</taxon>
        <taxon>Crepidotus</taxon>
    </lineage>
</organism>
<dbReference type="EMBL" id="MU157850">
    <property type="protein sequence ID" value="KAF9528750.1"/>
    <property type="molecule type" value="Genomic_DNA"/>
</dbReference>
<comment type="caution">
    <text evidence="2">The sequence shown here is derived from an EMBL/GenBank/DDBJ whole genome shotgun (WGS) entry which is preliminary data.</text>
</comment>
<protein>
    <submittedName>
        <fullName evidence="2">Uncharacterized protein</fullName>
    </submittedName>
</protein>
<keyword evidence="3" id="KW-1185">Reference proteome</keyword>
<evidence type="ECO:0000313" key="2">
    <source>
        <dbReference type="EMBL" id="KAF9528750.1"/>
    </source>
</evidence>
<evidence type="ECO:0000256" key="1">
    <source>
        <dbReference type="SAM" id="MobiDB-lite"/>
    </source>
</evidence>
<feature type="compositionally biased region" description="Low complexity" evidence="1">
    <location>
        <begin position="33"/>
        <end position="44"/>
    </location>
</feature>